<name>A0A0K1R9X1_9CORY</name>
<dbReference type="EMBL" id="CP012342">
    <property type="protein sequence ID" value="AKV58220.1"/>
    <property type="molecule type" value="Genomic_DNA"/>
</dbReference>
<reference evidence="2 3" key="1">
    <citation type="submission" date="2015-08" db="EMBL/GenBank/DDBJ databases">
        <authorList>
            <person name="Babu N.S."/>
            <person name="Beckwith C.J."/>
            <person name="Beseler K.G."/>
            <person name="Brison A."/>
            <person name="Carone J.V."/>
            <person name="Caskin T.P."/>
            <person name="Diamond M."/>
            <person name="Durham M.E."/>
            <person name="Foxe J.M."/>
            <person name="Go M."/>
            <person name="Henderson B.A."/>
            <person name="Jones I.B."/>
            <person name="McGettigan J.A."/>
            <person name="Micheletti S.J."/>
            <person name="Nasrallah M.E."/>
            <person name="Ortiz D."/>
            <person name="Piller C.R."/>
            <person name="Privatt S.R."/>
            <person name="Schneider S.L."/>
            <person name="Sharp S."/>
            <person name="Smith T.C."/>
            <person name="Stanton J.D."/>
            <person name="Ullery H.E."/>
            <person name="Wilson R.J."/>
            <person name="Serrano M.G."/>
            <person name="Buck G."/>
            <person name="Lee V."/>
            <person name="Wang Y."/>
            <person name="Carvalho R."/>
            <person name="Voegtly L."/>
            <person name="Shi R."/>
            <person name="Duckworth R."/>
            <person name="Johnson A."/>
            <person name="Loviza R."/>
            <person name="Walstead R."/>
            <person name="Shah Z."/>
            <person name="Kiflezghi M."/>
            <person name="Wade K."/>
            <person name="Ball S.L."/>
            <person name="Bradley K.W."/>
            <person name="Asai D.J."/>
            <person name="Bowman C.A."/>
            <person name="Russell D.A."/>
            <person name="Pope W.H."/>
            <person name="Jacobs-Sera D."/>
            <person name="Hendrix R.W."/>
            <person name="Hatfull G.F."/>
        </authorList>
    </citation>
    <scope>NUCLEOTIDE SEQUENCE [LARGE SCALE GENOMIC DNA]</scope>
    <source>
        <strain evidence="2 3">PUDD_83A45</strain>
    </source>
</reference>
<dbReference type="RefSeq" id="WP_052203953.1">
    <property type="nucleotide sequence ID" value="NZ_CP012342.1"/>
</dbReference>
<organism evidence="2 3">
    <name type="scientific">Corynebacterium riegelii</name>
    <dbReference type="NCBI Taxonomy" id="156976"/>
    <lineage>
        <taxon>Bacteria</taxon>
        <taxon>Bacillati</taxon>
        <taxon>Actinomycetota</taxon>
        <taxon>Actinomycetes</taxon>
        <taxon>Mycobacteriales</taxon>
        <taxon>Corynebacteriaceae</taxon>
        <taxon>Corynebacterium</taxon>
    </lineage>
</organism>
<dbReference type="PATRIC" id="fig|156976.3.peg.492"/>
<accession>A0A0K1R9X1</accession>
<dbReference type="KEGG" id="crie:AK829_02475"/>
<dbReference type="AlphaFoldDB" id="A0A0K1R9X1"/>
<dbReference type="Proteomes" id="UP000060016">
    <property type="component" value="Chromosome"/>
</dbReference>
<protein>
    <submittedName>
        <fullName evidence="2">Uncharacterized protein</fullName>
    </submittedName>
</protein>
<proteinExistence type="predicted"/>
<keyword evidence="1" id="KW-0175">Coiled coil</keyword>
<evidence type="ECO:0000313" key="3">
    <source>
        <dbReference type="Proteomes" id="UP000060016"/>
    </source>
</evidence>
<evidence type="ECO:0000313" key="2">
    <source>
        <dbReference type="EMBL" id="AKV58220.1"/>
    </source>
</evidence>
<evidence type="ECO:0000256" key="1">
    <source>
        <dbReference type="SAM" id="Coils"/>
    </source>
</evidence>
<gene>
    <name evidence="2" type="ORF">AK829_02475</name>
</gene>
<keyword evidence="3" id="KW-1185">Reference proteome</keyword>
<sequence length="125" mass="13890">MKTFTVTAERGKSPVWVLECRELGVVSQTKRLGDAEEEVREAIAYQSGLEESEFTIEIQPVLGAELDLLREEALELKREANEIAERASTANRRFAARMKEEGFSVREMGQLLGVSYQRAAALAAG</sequence>
<feature type="coiled-coil region" evidence="1">
    <location>
        <begin position="66"/>
        <end position="93"/>
    </location>
</feature>